<evidence type="ECO:0000259" key="5">
    <source>
        <dbReference type="Pfam" id="PF00891"/>
    </source>
</evidence>
<dbReference type="Pfam" id="PF08100">
    <property type="entry name" value="Dimerisation"/>
    <property type="match status" value="1"/>
</dbReference>
<dbReference type="PROSITE" id="PS51683">
    <property type="entry name" value="SAM_OMT_II"/>
    <property type="match status" value="1"/>
</dbReference>
<accession>A0A0C3H8P6</accession>
<evidence type="ECO:0000256" key="1">
    <source>
        <dbReference type="ARBA" id="ARBA00022603"/>
    </source>
</evidence>
<protein>
    <submittedName>
        <fullName evidence="7">Uncharacterized protein</fullName>
    </submittedName>
</protein>
<gene>
    <name evidence="7" type="ORF">OIDMADRAFT_127866</name>
</gene>
<evidence type="ECO:0000313" key="8">
    <source>
        <dbReference type="Proteomes" id="UP000054321"/>
    </source>
</evidence>
<evidence type="ECO:0000256" key="3">
    <source>
        <dbReference type="ARBA" id="ARBA00022691"/>
    </source>
</evidence>
<proteinExistence type="predicted"/>
<feature type="domain" description="O-methyltransferase dimerisation" evidence="6">
    <location>
        <begin position="55"/>
        <end position="129"/>
    </location>
</feature>
<feature type="active site" description="Proton acceptor" evidence="4">
    <location>
        <position position="297"/>
    </location>
</feature>
<dbReference type="SUPFAM" id="SSF46785">
    <property type="entry name" value="Winged helix' DNA-binding domain"/>
    <property type="match status" value="1"/>
</dbReference>
<evidence type="ECO:0000256" key="4">
    <source>
        <dbReference type="PIRSR" id="PIRSR005739-1"/>
    </source>
</evidence>
<keyword evidence="2" id="KW-0808">Transferase</keyword>
<dbReference type="Gene3D" id="1.10.10.10">
    <property type="entry name" value="Winged helix-like DNA-binding domain superfamily/Winged helix DNA-binding domain"/>
    <property type="match status" value="1"/>
</dbReference>
<dbReference type="InterPro" id="IPR016461">
    <property type="entry name" value="COMT-like"/>
</dbReference>
<dbReference type="PIRSF" id="PIRSF005739">
    <property type="entry name" value="O-mtase"/>
    <property type="match status" value="1"/>
</dbReference>
<dbReference type="Gene3D" id="3.40.50.150">
    <property type="entry name" value="Vaccinia Virus protein VP39"/>
    <property type="match status" value="1"/>
</dbReference>
<dbReference type="InterPro" id="IPR029063">
    <property type="entry name" value="SAM-dependent_MTases_sf"/>
</dbReference>
<evidence type="ECO:0000256" key="2">
    <source>
        <dbReference type="ARBA" id="ARBA00022679"/>
    </source>
</evidence>
<dbReference type="InterPro" id="IPR001077">
    <property type="entry name" value="COMT_C"/>
</dbReference>
<dbReference type="EMBL" id="KN832880">
    <property type="protein sequence ID" value="KIM98746.1"/>
    <property type="molecule type" value="Genomic_DNA"/>
</dbReference>
<dbReference type="PANTHER" id="PTHR43712:SF11">
    <property type="entry name" value="O-METHYLTRANSFERASE (AFU_ORTHOLOGUE AFUA_2G17820)-RELATED"/>
    <property type="match status" value="1"/>
</dbReference>
<name>A0A0C3H8P6_OIDMZ</name>
<keyword evidence="1" id="KW-0489">Methyltransferase</keyword>
<reference evidence="7 8" key="1">
    <citation type="submission" date="2014-04" db="EMBL/GenBank/DDBJ databases">
        <authorList>
            <consortium name="DOE Joint Genome Institute"/>
            <person name="Kuo A."/>
            <person name="Martino E."/>
            <person name="Perotto S."/>
            <person name="Kohler A."/>
            <person name="Nagy L.G."/>
            <person name="Floudas D."/>
            <person name="Copeland A."/>
            <person name="Barry K.W."/>
            <person name="Cichocki N."/>
            <person name="Veneault-Fourrey C."/>
            <person name="LaButti K."/>
            <person name="Lindquist E.A."/>
            <person name="Lipzen A."/>
            <person name="Lundell T."/>
            <person name="Morin E."/>
            <person name="Murat C."/>
            <person name="Sun H."/>
            <person name="Tunlid A."/>
            <person name="Henrissat B."/>
            <person name="Grigoriev I.V."/>
            <person name="Hibbett D.S."/>
            <person name="Martin F."/>
            <person name="Nordberg H.P."/>
            <person name="Cantor M.N."/>
            <person name="Hua S.X."/>
        </authorList>
    </citation>
    <scope>NUCLEOTIDE SEQUENCE [LARGE SCALE GENOMIC DNA]</scope>
    <source>
        <strain evidence="7 8">Zn</strain>
    </source>
</reference>
<dbReference type="GO" id="GO:0008171">
    <property type="term" value="F:O-methyltransferase activity"/>
    <property type="evidence" value="ECO:0007669"/>
    <property type="project" value="InterPro"/>
</dbReference>
<sequence length="393" mass="43614">MGVSQLINSIDAAIASLAQGGVTVDTDRQQLLAAANRLRAASESPLDSVISIVLGLHREAGIRTAVEMGLFDVLVDVKEEGITAVALAEKTNSDTILITRVMRFVTALGFAKELGVGHYTSTPKTGFFVTGSPLRDPIIHIAIHSQVLAQLPEYFQKYGYKNPTDIGAGPFQFAMNYQGTYFEWLKANPIQQETFNRMMAITRLERAVDFFPTEERFGATDTSQAVLVDIGGGLGHDLAAFHARFPNLPGRLVLQDLPEVINNIQELNPAIERNIYDFFTPQPIKGARAYYLRTVLHDFPDKQSIQILKTIREAMTSESVLLLNENLLPEKDVPLYNAEIDFSMLALFSSMERTKKEWIALLEAAGLEVIKVWEPKEQLVASGTLFEAVRKDK</sequence>
<feature type="domain" description="O-methyltransferase C-terminal" evidence="5">
    <location>
        <begin position="225"/>
        <end position="367"/>
    </location>
</feature>
<dbReference type="SUPFAM" id="SSF53335">
    <property type="entry name" value="S-adenosyl-L-methionine-dependent methyltransferases"/>
    <property type="match status" value="1"/>
</dbReference>
<dbReference type="GO" id="GO:0032259">
    <property type="term" value="P:methylation"/>
    <property type="evidence" value="ECO:0007669"/>
    <property type="project" value="UniProtKB-KW"/>
</dbReference>
<keyword evidence="8" id="KW-1185">Reference proteome</keyword>
<dbReference type="InParanoid" id="A0A0C3H8P6"/>
<dbReference type="InterPro" id="IPR036388">
    <property type="entry name" value="WH-like_DNA-bd_sf"/>
</dbReference>
<dbReference type="InterPro" id="IPR036390">
    <property type="entry name" value="WH_DNA-bd_sf"/>
</dbReference>
<dbReference type="InterPro" id="IPR012967">
    <property type="entry name" value="COMT_dimerisation"/>
</dbReference>
<organism evidence="7 8">
    <name type="scientific">Oidiodendron maius (strain Zn)</name>
    <dbReference type="NCBI Taxonomy" id="913774"/>
    <lineage>
        <taxon>Eukaryota</taxon>
        <taxon>Fungi</taxon>
        <taxon>Dikarya</taxon>
        <taxon>Ascomycota</taxon>
        <taxon>Pezizomycotina</taxon>
        <taxon>Leotiomycetes</taxon>
        <taxon>Leotiomycetes incertae sedis</taxon>
        <taxon>Myxotrichaceae</taxon>
        <taxon>Oidiodendron</taxon>
    </lineage>
</organism>
<dbReference type="AlphaFoldDB" id="A0A0C3H8P6"/>
<reference evidence="8" key="2">
    <citation type="submission" date="2015-01" db="EMBL/GenBank/DDBJ databases">
        <title>Evolutionary Origins and Diversification of the Mycorrhizal Mutualists.</title>
        <authorList>
            <consortium name="DOE Joint Genome Institute"/>
            <consortium name="Mycorrhizal Genomics Consortium"/>
            <person name="Kohler A."/>
            <person name="Kuo A."/>
            <person name="Nagy L.G."/>
            <person name="Floudas D."/>
            <person name="Copeland A."/>
            <person name="Barry K.W."/>
            <person name="Cichocki N."/>
            <person name="Veneault-Fourrey C."/>
            <person name="LaButti K."/>
            <person name="Lindquist E.A."/>
            <person name="Lipzen A."/>
            <person name="Lundell T."/>
            <person name="Morin E."/>
            <person name="Murat C."/>
            <person name="Riley R."/>
            <person name="Ohm R."/>
            <person name="Sun H."/>
            <person name="Tunlid A."/>
            <person name="Henrissat B."/>
            <person name="Grigoriev I.V."/>
            <person name="Hibbett D.S."/>
            <person name="Martin F."/>
        </authorList>
    </citation>
    <scope>NUCLEOTIDE SEQUENCE [LARGE SCALE GENOMIC DNA]</scope>
    <source>
        <strain evidence="8">Zn</strain>
    </source>
</reference>
<dbReference type="GO" id="GO:0046983">
    <property type="term" value="F:protein dimerization activity"/>
    <property type="evidence" value="ECO:0007669"/>
    <property type="project" value="InterPro"/>
</dbReference>
<evidence type="ECO:0000313" key="7">
    <source>
        <dbReference type="EMBL" id="KIM98746.1"/>
    </source>
</evidence>
<keyword evidence="3" id="KW-0949">S-adenosyl-L-methionine</keyword>
<evidence type="ECO:0000259" key="6">
    <source>
        <dbReference type="Pfam" id="PF08100"/>
    </source>
</evidence>
<dbReference type="Pfam" id="PF00891">
    <property type="entry name" value="Methyltransf_2"/>
    <property type="match status" value="1"/>
</dbReference>
<dbReference type="OrthoDB" id="1535081at2759"/>
<dbReference type="HOGENOM" id="CLU_005533_5_0_1"/>
<dbReference type="PANTHER" id="PTHR43712">
    <property type="entry name" value="PUTATIVE (AFU_ORTHOLOGUE AFUA_4G14580)-RELATED"/>
    <property type="match status" value="1"/>
</dbReference>
<dbReference type="Proteomes" id="UP000054321">
    <property type="component" value="Unassembled WGS sequence"/>
</dbReference>